<dbReference type="Proteomes" id="UP000826656">
    <property type="component" value="Unassembled WGS sequence"/>
</dbReference>
<evidence type="ECO:0000313" key="1">
    <source>
        <dbReference type="EMBL" id="KAH0759341.1"/>
    </source>
</evidence>
<name>A0ABQ7V5J4_SOLTU</name>
<keyword evidence="2" id="KW-1185">Reference proteome</keyword>
<sequence>MVKHYYMAKVKVLIQPPEDATWEDNEFIQAQFPDFVLNPLGQGCCCEGVVKRLLARESAKAMNYDCRHLGNIHISG</sequence>
<evidence type="ECO:0000313" key="2">
    <source>
        <dbReference type="Proteomes" id="UP000826656"/>
    </source>
</evidence>
<dbReference type="EMBL" id="JAIVGD010000015">
    <property type="protein sequence ID" value="KAH0759341.1"/>
    <property type="molecule type" value="Genomic_DNA"/>
</dbReference>
<comment type="caution">
    <text evidence="1">The sequence shown here is derived from an EMBL/GenBank/DDBJ whole genome shotgun (WGS) entry which is preliminary data.</text>
</comment>
<accession>A0ABQ7V5J4</accession>
<proteinExistence type="predicted"/>
<gene>
    <name evidence="1" type="ORF">KY290_022834</name>
</gene>
<organism evidence="1 2">
    <name type="scientific">Solanum tuberosum</name>
    <name type="common">Potato</name>
    <dbReference type="NCBI Taxonomy" id="4113"/>
    <lineage>
        <taxon>Eukaryota</taxon>
        <taxon>Viridiplantae</taxon>
        <taxon>Streptophyta</taxon>
        <taxon>Embryophyta</taxon>
        <taxon>Tracheophyta</taxon>
        <taxon>Spermatophyta</taxon>
        <taxon>Magnoliopsida</taxon>
        <taxon>eudicotyledons</taxon>
        <taxon>Gunneridae</taxon>
        <taxon>Pentapetalae</taxon>
        <taxon>asterids</taxon>
        <taxon>lamiids</taxon>
        <taxon>Solanales</taxon>
        <taxon>Solanaceae</taxon>
        <taxon>Solanoideae</taxon>
        <taxon>Solaneae</taxon>
        <taxon>Solanum</taxon>
    </lineage>
</organism>
<protein>
    <submittedName>
        <fullName evidence="1">Uncharacterized protein</fullName>
    </submittedName>
</protein>
<reference evidence="1 2" key="1">
    <citation type="journal article" date="2021" name="bioRxiv">
        <title>Chromosome-scale and haplotype-resolved genome assembly of a tetraploid potato cultivar.</title>
        <authorList>
            <person name="Sun H."/>
            <person name="Jiao W.-B."/>
            <person name="Krause K."/>
            <person name="Campoy J.A."/>
            <person name="Goel M."/>
            <person name="Folz-Donahue K."/>
            <person name="Kukat C."/>
            <person name="Huettel B."/>
            <person name="Schneeberger K."/>
        </authorList>
    </citation>
    <scope>NUCLEOTIDE SEQUENCE [LARGE SCALE GENOMIC DNA]</scope>
    <source>
        <strain evidence="1">SolTubOtavaFocal</strain>
        <tissue evidence="1">Leaves</tissue>
    </source>
</reference>